<accession>A0A0G1KMK1</accession>
<comment type="caution">
    <text evidence="2">The sequence shown here is derived from an EMBL/GenBank/DDBJ whole genome shotgun (WGS) entry which is preliminary data.</text>
</comment>
<sequence length="292" mass="33437">MKKLAIIIVVYNTKEILRDCLKNLAGYQYPWKEVIVVDNASVDNSADMVAEEFPWVKLIRAENKGLAAGYNLGIKNADNPDYFLFLGSDAFPKPSSLEGVIDYLDTHAELGAATCKLVLRDGSLDMDAHRGFPTPFAAFSHFSGLEKFFPKSKLFSRYFLGWEDFAKPHPIGMCISHFMMVKAEVFTKVGLWDEDYFVYGEDVDMCWRMKKLGYKTYYLPQFTCLHYKGAGVGIRKETQDVTKASSETRRRMKQESVRAMKLFYTKHMYAKYPWLVNKLVVCGIALLAKLRN</sequence>
<protein>
    <submittedName>
        <fullName evidence="2">Glycosyl transferase family 2</fullName>
    </submittedName>
</protein>
<dbReference type="GO" id="GO:0016740">
    <property type="term" value="F:transferase activity"/>
    <property type="evidence" value="ECO:0007669"/>
    <property type="project" value="UniProtKB-KW"/>
</dbReference>
<proteinExistence type="predicted"/>
<dbReference type="InterPro" id="IPR029044">
    <property type="entry name" value="Nucleotide-diphossugar_trans"/>
</dbReference>
<dbReference type="CDD" id="cd04186">
    <property type="entry name" value="GT_2_like_c"/>
    <property type="match status" value="1"/>
</dbReference>
<evidence type="ECO:0000259" key="1">
    <source>
        <dbReference type="Pfam" id="PF00535"/>
    </source>
</evidence>
<dbReference type="SUPFAM" id="SSF53448">
    <property type="entry name" value="Nucleotide-diphospho-sugar transferases"/>
    <property type="match status" value="1"/>
</dbReference>
<reference evidence="2 3" key="1">
    <citation type="journal article" date="2015" name="Nature">
        <title>rRNA introns, odd ribosomes, and small enigmatic genomes across a large radiation of phyla.</title>
        <authorList>
            <person name="Brown C.T."/>
            <person name="Hug L.A."/>
            <person name="Thomas B.C."/>
            <person name="Sharon I."/>
            <person name="Castelle C.J."/>
            <person name="Singh A."/>
            <person name="Wilkins M.J."/>
            <person name="Williams K.H."/>
            <person name="Banfield J.F."/>
        </authorList>
    </citation>
    <scope>NUCLEOTIDE SEQUENCE [LARGE SCALE GENOMIC DNA]</scope>
</reference>
<name>A0A0G1KMK1_UNCKA</name>
<dbReference type="Pfam" id="PF00535">
    <property type="entry name" value="Glycos_transf_2"/>
    <property type="match status" value="1"/>
</dbReference>
<dbReference type="PANTHER" id="PTHR43179">
    <property type="entry name" value="RHAMNOSYLTRANSFERASE WBBL"/>
    <property type="match status" value="1"/>
</dbReference>
<evidence type="ECO:0000313" key="2">
    <source>
        <dbReference type="EMBL" id="KKT84758.1"/>
    </source>
</evidence>
<keyword evidence="2" id="KW-0808">Transferase</keyword>
<dbReference type="InterPro" id="IPR001173">
    <property type="entry name" value="Glyco_trans_2-like"/>
</dbReference>
<gene>
    <name evidence="2" type="ORF">UW82_C0011G0005</name>
</gene>
<dbReference type="EMBL" id="LCJU01000011">
    <property type="protein sequence ID" value="KKT84758.1"/>
    <property type="molecule type" value="Genomic_DNA"/>
</dbReference>
<dbReference type="Gene3D" id="3.90.550.10">
    <property type="entry name" value="Spore Coat Polysaccharide Biosynthesis Protein SpsA, Chain A"/>
    <property type="match status" value="1"/>
</dbReference>
<dbReference type="PANTHER" id="PTHR43179:SF7">
    <property type="entry name" value="RHAMNOSYLTRANSFERASE WBBL"/>
    <property type="match status" value="1"/>
</dbReference>
<dbReference type="Proteomes" id="UP000034504">
    <property type="component" value="Unassembled WGS sequence"/>
</dbReference>
<feature type="domain" description="Glycosyltransferase 2-like" evidence="1">
    <location>
        <begin position="6"/>
        <end position="188"/>
    </location>
</feature>
<dbReference type="AlphaFoldDB" id="A0A0G1KMK1"/>
<evidence type="ECO:0000313" key="3">
    <source>
        <dbReference type="Proteomes" id="UP000034504"/>
    </source>
</evidence>
<organism evidence="2 3">
    <name type="scientific">candidate division WWE3 bacterium GW2011_GWC2_44_9</name>
    <dbReference type="NCBI Taxonomy" id="1619125"/>
    <lineage>
        <taxon>Bacteria</taxon>
        <taxon>Katanobacteria</taxon>
    </lineage>
</organism>